<dbReference type="PANTHER" id="PTHR43279:SF1">
    <property type="entry name" value="CATECHOL-2,3-DIOXYGENASE"/>
    <property type="match status" value="1"/>
</dbReference>
<dbReference type="PROSITE" id="PS51819">
    <property type="entry name" value="VOC"/>
    <property type="match status" value="2"/>
</dbReference>
<evidence type="ECO:0000259" key="1">
    <source>
        <dbReference type="PROSITE" id="PS51819"/>
    </source>
</evidence>
<protein>
    <submittedName>
        <fullName evidence="2">VOC family protein</fullName>
    </submittedName>
</protein>
<comment type="caution">
    <text evidence="2">The sequence shown here is derived from an EMBL/GenBank/DDBJ whole genome shotgun (WGS) entry which is preliminary data.</text>
</comment>
<gene>
    <name evidence="2" type="ORF">HED35_13045</name>
</gene>
<accession>A0A7X6DAV6</accession>
<dbReference type="Gene3D" id="3.10.180.10">
    <property type="entry name" value="2,3-Dihydroxybiphenyl 1,2-Dioxygenase, domain 1"/>
    <property type="match status" value="2"/>
</dbReference>
<dbReference type="InterPro" id="IPR004360">
    <property type="entry name" value="Glyas_Fos-R_dOase_dom"/>
</dbReference>
<dbReference type="Proteomes" id="UP000521358">
    <property type="component" value="Unassembled WGS sequence"/>
</dbReference>
<dbReference type="PANTHER" id="PTHR43279">
    <property type="entry name" value="CATECHOL-2,3-DIOXYGENASE"/>
    <property type="match status" value="1"/>
</dbReference>
<dbReference type="InterPro" id="IPR029068">
    <property type="entry name" value="Glyas_Bleomycin-R_OHBP_Dase"/>
</dbReference>
<evidence type="ECO:0000313" key="2">
    <source>
        <dbReference type="EMBL" id="NKC69016.1"/>
    </source>
</evidence>
<dbReference type="RefSeq" id="WP_167808066.1">
    <property type="nucleotide sequence ID" value="NZ_JAAVMB010000018.1"/>
</dbReference>
<dbReference type="EMBL" id="JAAVMB010000018">
    <property type="protein sequence ID" value="NKC69016.1"/>
    <property type="molecule type" value="Genomic_DNA"/>
</dbReference>
<dbReference type="AlphaFoldDB" id="A0A7X6DAV6"/>
<sequence length="289" mass="32864">MGSFSLDQNTNLASVALKVKDLDKMIEFYRHVLGFHLINEENDMAIMGIGSERKKLLGLIREPEGKEGSNNLTGLYHVAFVLPTREEFALFIKHLMLTNYPIEGKSDHGYAECVYINDPEGNRINFGWDKPKEKWPVQDGKISGVTKELNIQSFLSKVTGDFTEISEGTKVGHVHLSVSDLEESYLFYKDVLGFTLKNNDVVSTKFLSNNDYHHQIALNEWTPTASQNLVNSNDLGVDHVTFEVDSLDSLLELKEHLEKNDIDFYFNKGKKIIGLNDPNGIQLWFMVFK</sequence>
<reference evidence="2 3" key="1">
    <citation type="submission" date="2020-03" db="EMBL/GenBank/DDBJ databases">
        <title>Bacterial samples isolated from urine from healthy bovine heifers (Gyr breed).</title>
        <authorList>
            <person name="Giannattasio-Ferraz S."/>
            <person name="Maskeri L."/>
            <person name="Penido A."/>
            <person name="Barbosa-Stancioli E.F."/>
            <person name="Putonti C."/>
        </authorList>
    </citation>
    <scope>NUCLEOTIDE SEQUENCE [LARGE SCALE GENOMIC DNA]</scope>
    <source>
        <strain evidence="2 3">UFMG-H7</strain>
    </source>
</reference>
<feature type="domain" description="VOC" evidence="1">
    <location>
        <begin position="11"/>
        <end position="129"/>
    </location>
</feature>
<dbReference type="InterPro" id="IPR037523">
    <property type="entry name" value="VOC_core"/>
</dbReference>
<proteinExistence type="predicted"/>
<feature type="domain" description="VOC" evidence="1">
    <location>
        <begin position="170"/>
        <end position="288"/>
    </location>
</feature>
<organism evidence="2 3">
    <name type="scientific">Vagococcus fluvialis</name>
    <dbReference type="NCBI Taxonomy" id="2738"/>
    <lineage>
        <taxon>Bacteria</taxon>
        <taxon>Bacillati</taxon>
        <taxon>Bacillota</taxon>
        <taxon>Bacilli</taxon>
        <taxon>Lactobacillales</taxon>
        <taxon>Enterococcaceae</taxon>
        <taxon>Vagococcus</taxon>
    </lineage>
</organism>
<dbReference type="Pfam" id="PF00903">
    <property type="entry name" value="Glyoxalase"/>
    <property type="match status" value="2"/>
</dbReference>
<name>A0A7X6DAV6_9ENTE</name>
<dbReference type="SUPFAM" id="SSF54593">
    <property type="entry name" value="Glyoxalase/Bleomycin resistance protein/Dihydroxybiphenyl dioxygenase"/>
    <property type="match status" value="1"/>
</dbReference>
<evidence type="ECO:0000313" key="3">
    <source>
        <dbReference type="Proteomes" id="UP000521358"/>
    </source>
</evidence>